<keyword evidence="11" id="KW-1185">Reference proteome</keyword>
<dbReference type="InterPro" id="IPR001064">
    <property type="entry name" value="Beta/gamma_crystallin"/>
</dbReference>
<organism evidence="10 11">
    <name type="scientific">Corallococcus terminator</name>
    <dbReference type="NCBI Taxonomy" id="2316733"/>
    <lineage>
        <taxon>Bacteria</taxon>
        <taxon>Pseudomonadati</taxon>
        <taxon>Myxococcota</taxon>
        <taxon>Myxococcia</taxon>
        <taxon>Myxococcales</taxon>
        <taxon>Cystobacterineae</taxon>
        <taxon>Myxococcaceae</taxon>
        <taxon>Corallococcus</taxon>
    </lineage>
</organism>
<evidence type="ECO:0000259" key="9">
    <source>
        <dbReference type="PROSITE" id="PS50915"/>
    </source>
</evidence>
<comment type="similarity">
    <text evidence="2">Belongs to the beta/gamma-crystallin family.</text>
</comment>
<proteinExistence type="inferred from homology"/>
<dbReference type="Proteomes" id="UP000268094">
    <property type="component" value="Unassembled WGS sequence"/>
</dbReference>
<dbReference type="InterPro" id="IPR051057">
    <property type="entry name" value="PI-PLC_domain"/>
</dbReference>
<dbReference type="PROSITE" id="PS50915">
    <property type="entry name" value="CRYSTALLIN_BETA_GAMMA"/>
    <property type="match status" value="1"/>
</dbReference>
<dbReference type="PANTHER" id="PTHR13593:SF113">
    <property type="entry name" value="SI:DKEY-266F7.9"/>
    <property type="match status" value="1"/>
</dbReference>
<dbReference type="EC" id="4.6.1.13" evidence="3"/>
<protein>
    <recommendedName>
        <fullName evidence="4">1-phosphatidylinositol phosphodiesterase</fullName>
        <ecNumber evidence="3">4.6.1.13</ecNumber>
    </recommendedName>
    <alternativeName>
        <fullName evidence="6">Phosphatidylinositol diacylglycerol-lyase</fullName>
    </alternativeName>
    <alternativeName>
        <fullName evidence="7">Phosphatidylinositol-specific phospholipase C</fullName>
    </alternativeName>
</protein>
<dbReference type="SUPFAM" id="SSF49695">
    <property type="entry name" value="gamma-Crystallin-like"/>
    <property type="match status" value="1"/>
</dbReference>
<sequence length="570" mass="61672">MSHRMLHAPCLRDAAAVLFLALLATTPAAARGRYYNHSGSIETSHPDWLSWMPGSASLASLSLPGTHDSMAFTSTGGDLTQTQSLSLRAQLDAGLRALDIRCRHIGDRFAIHHGVVYLNANFDDVLTTTTQFLRDHPGETILMRVKEEHTPEGNSRSFQQTFEWYRNQPAYSPYVWRGTHVPTLGEVRGKIVVLDNFGGGAYGVSWGSLALQDDWTVSTIFDIDNKWDKVRDHLGRTNAGAPPTLYVNFLSGSSVAAFPNVVAGGDGLSIRGVNDYAIDHLVGGNVQRAGVMMMDFPGAGLIDAILALNYRLLPSASILPGDFGTAFKNISYTLGGDAQARWYGLNAFLQNAAPGRYWHALALKGSWAGWMHTDGSYVQSDTIDDYTHLAFTSRTVTSAVSNGFLGGFVNAQLGALSGSTSDRALQLHGRVSSRFPFQLWSVVVKKAPGGLSNWAYSDYGTGYKATQGDYTYAVQAYSASDGVYLYEHGQFEGNVLRLTSGVGYLGDLGFDDILSSVRILGPYRATLCEHPSRTGRCFSTTQSLGDVNTAAGGPWNDQISSAGIDFIGLR</sequence>
<dbReference type="OrthoDB" id="7191982at2"/>
<evidence type="ECO:0000256" key="8">
    <source>
        <dbReference type="SAM" id="SignalP"/>
    </source>
</evidence>
<comment type="catalytic activity">
    <reaction evidence="1">
        <text>a 1,2-diacyl-sn-glycero-3-phospho-(1D-myo-inositol) = 1D-myo-inositol 1,2-cyclic phosphate + a 1,2-diacyl-sn-glycerol</text>
        <dbReference type="Rhea" id="RHEA:17093"/>
        <dbReference type="ChEBI" id="CHEBI:17815"/>
        <dbReference type="ChEBI" id="CHEBI:57880"/>
        <dbReference type="ChEBI" id="CHEBI:58484"/>
        <dbReference type="EC" id="4.6.1.13"/>
    </reaction>
</comment>
<dbReference type="GO" id="GO:0006629">
    <property type="term" value="P:lipid metabolic process"/>
    <property type="evidence" value="ECO:0007669"/>
    <property type="project" value="InterPro"/>
</dbReference>
<dbReference type="GO" id="GO:0004436">
    <property type="term" value="F:phosphatidylinositol diacylglycerol-lyase activity"/>
    <property type="evidence" value="ECO:0007669"/>
    <property type="project" value="UniProtKB-EC"/>
</dbReference>
<feature type="domain" description="Beta/gamma crystallin 'Greek key'" evidence="9">
    <location>
        <begin position="481"/>
        <end position="521"/>
    </location>
</feature>
<comment type="caution">
    <text evidence="10">The sequence shown here is derived from an EMBL/GenBank/DDBJ whole genome shotgun (WGS) entry which is preliminary data.</text>
</comment>
<dbReference type="Pfam" id="PF00388">
    <property type="entry name" value="PI-PLC-X"/>
    <property type="match status" value="1"/>
</dbReference>
<dbReference type="InterPro" id="IPR017946">
    <property type="entry name" value="PLC-like_Pdiesterase_TIM-brl"/>
</dbReference>
<evidence type="ECO:0000256" key="6">
    <source>
        <dbReference type="ARBA" id="ARBA00030474"/>
    </source>
</evidence>
<dbReference type="SMART" id="SM00148">
    <property type="entry name" value="PLCXc"/>
    <property type="match status" value="1"/>
</dbReference>
<evidence type="ECO:0000256" key="4">
    <source>
        <dbReference type="ARBA" id="ARBA00019758"/>
    </source>
</evidence>
<dbReference type="InterPro" id="IPR000909">
    <property type="entry name" value="PLipase_C_PInositol-sp_X_dom"/>
</dbReference>
<gene>
    <name evidence="10" type="ORF">D7V88_03095</name>
</gene>
<dbReference type="GO" id="GO:0008081">
    <property type="term" value="F:phosphoric diester hydrolase activity"/>
    <property type="evidence" value="ECO:0007669"/>
    <property type="project" value="InterPro"/>
</dbReference>
<name>A0A3A8JSB0_9BACT</name>
<dbReference type="CDD" id="cd08586">
    <property type="entry name" value="PI-PLCc_BcPLC_like"/>
    <property type="match status" value="1"/>
</dbReference>
<feature type="chain" id="PRO_5017443128" description="1-phosphatidylinositol phosphodiesterase" evidence="8">
    <location>
        <begin position="31"/>
        <end position="570"/>
    </location>
</feature>
<dbReference type="PANTHER" id="PTHR13593">
    <property type="match status" value="1"/>
</dbReference>
<evidence type="ECO:0000313" key="10">
    <source>
        <dbReference type="EMBL" id="RKG93341.1"/>
    </source>
</evidence>
<reference evidence="11" key="1">
    <citation type="submission" date="2018-09" db="EMBL/GenBank/DDBJ databases">
        <authorList>
            <person name="Livingstone P.G."/>
            <person name="Whitworth D.E."/>
        </authorList>
    </citation>
    <scope>NUCLEOTIDE SEQUENCE [LARGE SCALE GENOMIC DNA]</scope>
    <source>
        <strain evidence="11">CA054A</strain>
    </source>
</reference>
<keyword evidence="8" id="KW-0732">Signal</keyword>
<dbReference type="SUPFAM" id="SSF51695">
    <property type="entry name" value="PLC-like phosphodiesterases"/>
    <property type="match status" value="1"/>
</dbReference>
<dbReference type="InterPro" id="IPR011024">
    <property type="entry name" value="G_crystallin-like"/>
</dbReference>
<dbReference type="RefSeq" id="WP_120539076.1">
    <property type="nucleotide sequence ID" value="NZ_RAVZ01000010.1"/>
</dbReference>
<evidence type="ECO:0000256" key="1">
    <source>
        <dbReference type="ARBA" id="ARBA00001316"/>
    </source>
</evidence>
<evidence type="ECO:0000313" key="11">
    <source>
        <dbReference type="Proteomes" id="UP000268094"/>
    </source>
</evidence>
<feature type="signal peptide" evidence="8">
    <location>
        <begin position="1"/>
        <end position="30"/>
    </location>
</feature>
<keyword evidence="5" id="KW-0677">Repeat</keyword>
<dbReference type="EMBL" id="RAVZ01000010">
    <property type="protein sequence ID" value="RKG93341.1"/>
    <property type="molecule type" value="Genomic_DNA"/>
</dbReference>
<dbReference type="Gene3D" id="3.20.20.190">
    <property type="entry name" value="Phosphatidylinositol (PI) phosphodiesterase"/>
    <property type="match status" value="1"/>
</dbReference>
<dbReference type="Gene3D" id="2.60.20.10">
    <property type="entry name" value="Crystallins"/>
    <property type="match status" value="1"/>
</dbReference>
<evidence type="ECO:0000256" key="7">
    <source>
        <dbReference type="ARBA" id="ARBA00030782"/>
    </source>
</evidence>
<evidence type="ECO:0000256" key="5">
    <source>
        <dbReference type="ARBA" id="ARBA00022737"/>
    </source>
</evidence>
<evidence type="ECO:0000256" key="2">
    <source>
        <dbReference type="ARBA" id="ARBA00009646"/>
    </source>
</evidence>
<accession>A0A3A8JSB0</accession>
<evidence type="ECO:0000256" key="3">
    <source>
        <dbReference type="ARBA" id="ARBA00012581"/>
    </source>
</evidence>
<dbReference type="AlphaFoldDB" id="A0A3A8JSB0"/>
<dbReference type="PROSITE" id="PS50007">
    <property type="entry name" value="PIPLC_X_DOMAIN"/>
    <property type="match status" value="1"/>
</dbReference>